<dbReference type="Pfam" id="PF14223">
    <property type="entry name" value="Retrotran_gag_2"/>
    <property type="match status" value="1"/>
</dbReference>
<evidence type="ECO:0008006" key="3">
    <source>
        <dbReference type="Google" id="ProtNLM"/>
    </source>
</evidence>
<evidence type="ECO:0000313" key="2">
    <source>
        <dbReference type="Proteomes" id="UP001168877"/>
    </source>
</evidence>
<reference evidence="1" key="1">
    <citation type="journal article" date="2022" name="Plant J.">
        <title>Strategies of tolerance reflected in two North American maple genomes.</title>
        <authorList>
            <person name="McEvoy S.L."/>
            <person name="Sezen U.U."/>
            <person name="Trouern-Trend A."/>
            <person name="McMahon S.M."/>
            <person name="Schaberg P.G."/>
            <person name="Yang J."/>
            <person name="Wegrzyn J.L."/>
            <person name="Swenson N.G."/>
        </authorList>
    </citation>
    <scope>NUCLEOTIDE SEQUENCE</scope>
    <source>
        <strain evidence="1">NS2018</strain>
    </source>
</reference>
<accession>A0AA39S155</accession>
<dbReference type="EMBL" id="JAUESC010000384">
    <property type="protein sequence ID" value="KAK0583263.1"/>
    <property type="molecule type" value="Genomic_DNA"/>
</dbReference>
<keyword evidence="2" id="KW-1185">Reference proteome</keyword>
<name>A0AA39S155_ACESA</name>
<protein>
    <recommendedName>
        <fullName evidence="3">Retrotransposon gag domain-containing protein</fullName>
    </recommendedName>
</protein>
<dbReference type="AlphaFoldDB" id="A0AA39S155"/>
<organism evidence="1 2">
    <name type="scientific">Acer saccharum</name>
    <name type="common">Sugar maple</name>
    <dbReference type="NCBI Taxonomy" id="4024"/>
    <lineage>
        <taxon>Eukaryota</taxon>
        <taxon>Viridiplantae</taxon>
        <taxon>Streptophyta</taxon>
        <taxon>Embryophyta</taxon>
        <taxon>Tracheophyta</taxon>
        <taxon>Spermatophyta</taxon>
        <taxon>Magnoliopsida</taxon>
        <taxon>eudicotyledons</taxon>
        <taxon>Gunneridae</taxon>
        <taxon>Pentapetalae</taxon>
        <taxon>rosids</taxon>
        <taxon>malvids</taxon>
        <taxon>Sapindales</taxon>
        <taxon>Sapindaceae</taxon>
        <taxon>Hippocastanoideae</taxon>
        <taxon>Acereae</taxon>
        <taxon>Acer</taxon>
    </lineage>
</organism>
<comment type="caution">
    <text evidence="1">The sequence shown here is derived from an EMBL/GenBank/DDBJ whole genome shotgun (WGS) entry which is preliminary data.</text>
</comment>
<dbReference type="PANTHER" id="PTHR37610">
    <property type="entry name" value="CCHC-TYPE DOMAIN-CONTAINING PROTEIN"/>
    <property type="match status" value="1"/>
</dbReference>
<sequence>MEDYLNGHGLWEIVDGFETQSANTNAKKLKDWKMNNSKIVSWIRSTCKQSIALSIGKATSAKSIWDKVKSTYLQTYFARAYQLEMQIRALKQQSSQNISEFHSQMTVLWDQLTMTEPE</sequence>
<proteinExistence type="predicted"/>
<reference evidence="1" key="2">
    <citation type="submission" date="2023-06" db="EMBL/GenBank/DDBJ databases">
        <authorList>
            <person name="Swenson N.G."/>
            <person name="Wegrzyn J.L."/>
            <person name="Mcevoy S.L."/>
        </authorList>
    </citation>
    <scope>NUCLEOTIDE SEQUENCE</scope>
    <source>
        <strain evidence="1">NS2018</strain>
        <tissue evidence="1">Leaf</tissue>
    </source>
</reference>
<dbReference type="PANTHER" id="PTHR37610:SF40">
    <property type="entry name" value="OS01G0909600 PROTEIN"/>
    <property type="match status" value="1"/>
</dbReference>
<evidence type="ECO:0000313" key="1">
    <source>
        <dbReference type="EMBL" id="KAK0583263.1"/>
    </source>
</evidence>
<gene>
    <name evidence="1" type="ORF">LWI29_035302</name>
</gene>
<dbReference type="Proteomes" id="UP001168877">
    <property type="component" value="Unassembled WGS sequence"/>
</dbReference>